<evidence type="ECO:0000313" key="2">
    <source>
        <dbReference type="EMBL" id="MBP0491190.1"/>
    </source>
</evidence>
<protein>
    <submittedName>
        <fullName evidence="2">NAD(P)-binding protein</fullName>
    </submittedName>
</protein>
<evidence type="ECO:0000313" key="3">
    <source>
        <dbReference type="Proteomes" id="UP000677537"/>
    </source>
</evidence>
<name>A0A940MUI3_9PROT</name>
<keyword evidence="3" id="KW-1185">Reference proteome</keyword>
<feature type="domain" description="UDP-galactopyranose mutase C-terminal" evidence="1">
    <location>
        <begin position="151"/>
        <end position="357"/>
    </location>
</feature>
<dbReference type="Proteomes" id="UP000677537">
    <property type="component" value="Unassembled WGS sequence"/>
</dbReference>
<dbReference type="AlphaFoldDB" id="A0A940MUI3"/>
<dbReference type="GO" id="GO:0050660">
    <property type="term" value="F:flavin adenine dinucleotide binding"/>
    <property type="evidence" value="ECO:0007669"/>
    <property type="project" value="TreeGrafter"/>
</dbReference>
<comment type="caution">
    <text evidence="2">The sequence shown here is derived from an EMBL/GenBank/DDBJ whole genome shotgun (WGS) entry which is preliminary data.</text>
</comment>
<dbReference type="SUPFAM" id="SSF51971">
    <property type="entry name" value="Nucleotide-binding domain"/>
    <property type="match status" value="1"/>
</dbReference>
<evidence type="ECO:0000259" key="1">
    <source>
        <dbReference type="Pfam" id="PF03275"/>
    </source>
</evidence>
<gene>
    <name evidence="2" type="ORF">J5Y10_00195</name>
</gene>
<organism evidence="2 3">
    <name type="scientific">Roseomonas indoligenes</name>
    <dbReference type="NCBI Taxonomy" id="2820811"/>
    <lineage>
        <taxon>Bacteria</taxon>
        <taxon>Pseudomonadati</taxon>
        <taxon>Pseudomonadota</taxon>
        <taxon>Alphaproteobacteria</taxon>
        <taxon>Acetobacterales</taxon>
        <taxon>Roseomonadaceae</taxon>
        <taxon>Roseomonas</taxon>
    </lineage>
</organism>
<dbReference type="PANTHER" id="PTHR21197:SF0">
    <property type="entry name" value="UDP-GALACTOPYRANOSE MUTASE"/>
    <property type="match status" value="1"/>
</dbReference>
<dbReference type="RefSeq" id="WP_209369675.1">
    <property type="nucleotide sequence ID" value="NZ_JAGIZA010000001.1"/>
</dbReference>
<dbReference type="PANTHER" id="PTHR21197">
    <property type="entry name" value="UDP-GALACTOPYRANOSE MUTASE"/>
    <property type="match status" value="1"/>
</dbReference>
<dbReference type="GO" id="GO:0005829">
    <property type="term" value="C:cytosol"/>
    <property type="evidence" value="ECO:0007669"/>
    <property type="project" value="TreeGrafter"/>
</dbReference>
<proteinExistence type="predicted"/>
<sequence length="380" mass="43393">MAAETALIVGAGFAGAVYARTLAEAGWTVRVIDRRTHIAGNAYDEVDGNGVRVHRYGPHLFHTNNDAVVEWIQQFGEFVPYQHRVRALLPDGRLVPLPVNADTVEAVLHRPLPDEAAMQAALAEVALPIANPQNAAEHLNSKIGKELTDLFFRPYTKKMWGLDLEEMDASVVKRIPLRTDREDRYFPGDRHQIMPRDGYTAIFRSIFDHPNIRVETGVSYEKGMEDSYTHCFNSMAIDEYFDRSLGELPYRSIRFHARTVEGELPADMNWTVTNYTDTGPLTRETHWDLLPHHRVEATGRRTVTVEEPCDYRDNNEERYYPVKTSDGRYQEKYKEYAALAAGLERMSFIGRCGTYQYLDMDQVINQSLMGARRFLAERGG</sequence>
<accession>A0A940MUI3</accession>
<reference evidence="2" key="1">
    <citation type="submission" date="2021-03" db="EMBL/GenBank/DDBJ databases">
        <authorList>
            <person name="So Y."/>
        </authorList>
    </citation>
    <scope>NUCLEOTIDE SEQUENCE</scope>
    <source>
        <strain evidence="2">SG15</strain>
    </source>
</reference>
<dbReference type="SUPFAM" id="SSF54373">
    <property type="entry name" value="FAD-linked reductases, C-terminal domain"/>
    <property type="match status" value="1"/>
</dbReference>
<dbReference type="GO" id="GO:0008767">
    <property type="term" value="F:UDP-galactopyranose mutase activity"/>
    <property type="evidence" value="ECO:0007669"/>
    <property type="project" value="InterPro"/>
</dbReference>
<dbReference type="Gene3D" id="3.40.50.720">
    <property type="entry name" value="NAD(P)-binding Rossmann-like Domain"/>
    <property type="match status" value="3"/>
</dbReference>
<dbReference type="EMBL" id="JAGIZA010000001">
    <property type="protein sequence ID" value="MBP0491190.1"/>
    <property type="molecule type" value="Genomic_DNA"/>
</dbReference>
<dbReference type="InterPro" id="IPR015899">
    <property type="entry name" value="UDP-GalPyranose_mutase_C"/>
</dbReference>
<dbReference type="Pfam" id="PF03275">
    <property type="entry name" value="GLF"/>
    <property type="match status" value="1"/>
</dbReference>
<dbReference type="Pfam" id="PF13450">
    <property type="entry name" value="NAD_binding_8"/>
    <property type="match status" value="1"/>
</dbReference>